<dbReference type="Proteomes" id="UP000198287">
    <property type="component" value="Unassembled WGS sequence"/>
</dbReference>
<comment type="caution">
    <text evidence="2">The sequence shown here is derived from an EMBL/GenBank/DDBJ whole genome shotgun (WGS) entry which is preliminary data.</text>
</comment>
<feature type="compositionally biased region" description="Polar residues" evidence="1">
    <location>
        <begin position="1"/>
        <end position="10"/>
    </location>
</feature>
<accession>A0A226E6L4</accession>
<sequence>MISISLTDFENPSHSHQHHHHIQNQPPKAHNDFPQAAAQYNTTITTRDEPALAPPSSSSSSFHCVPQQHKTYVISFRKKEGIHTDGAGKVKRVKHHAGYLARLFWLNDSDRILADFGKVCNNWPITSTILQYQKMNGSLKAIGSKMDSDTTNNSFLGVNEATDYW</sequence>
<protein>
    <submittedName>
        <fullName evidence="2">Uncharacterized protein</fullName>
    </submittedName>
</protein>
<keyword evidence="3" id="KW-1185">Reference proteome</keyword>
<gene>
    <name evidence="2" type="ORF">Fcan01_12685</name>
</gene>
<evidence type="ECO:0000256" key="1">
    <source>
        <dbReference type="SAM" id="MobiDB-lite"/>
    </source>
</evidence>
<organism evidence="2 3">
    <name type="scientific">Folsomia candida</name>
    <name type="common">Springtail</name>
    <dbReference type="NCBI Taxonomy" id="158441"/>
    <lineage>
        <taxon>Eukaryota</taxon>
        <taxon>Metazoa</taxon>
        <taxon>Ecdysozoa</taxon>
        <taxon>Arthropoda</taxon>
        <taxon>Hexapoda</taxon>
        <taxon>Collembola</taxon>
        <taxon>Entomobryomorpha</taxon>
        <taxon>Isotomoidea</taxon>
        <taxon>Isotomidae</taxon>
        <taxon>Proisotominae</taxon>
        <taxon>Folsomia</taxon>
    </lineage>
</organism>
<reference evidence="2 3" key="1">
    <citation type="submission" date="2015-12" db="EMBL/GenBank/DDBJ databases">
        <title>The genome of Folsomia candida.</title>
        <authorList>
            <person name="Faddeeva A."/>
            <person name="Derks M.F."/>
            <person name="Anvar Y."/>
            <person name="Smit S."/>
            <person name="Van Straalen N."/>
            <person name="Roelofs D."/>
        </authorList>
    </citation>
    <scope>NUCLEOTIDE SEQUENCE [LARGE SCALE GENOMIC DNA]</scope>
    <source>
        <strain evidence="2 3">VU population</strain>
        <tissue evidence="2">Whole body</tissue>
    </source>
</reference>
<name>A0A226E6L4_FOLCA</name>
<dbReference type="EMBL" id="LNIX01000006">
    <property type="protein sequence ID" value="OXA53255.1"/>
    <property type="molecule type" value="Genomic_DNA"/>
</dbReference>
<dbReference type="AlphaFoldDB" id="A0A226E6L4"/>
<feature type="region of interest" description="Disordered" evidence="1">
    <location>
        <begin position="1"/>
        <end position="33"/>
    </location>
</feature>
<proteinExistence type="predicted"/>
<evidence type="ECO:0000313" key="3">
    <source>
        <dbReference type="Proteomes" id="UP000198287"/>
    </source>
</evidence>
<evidence type="ECO:0000313" key="2">
    <source>
        <dbReference type="EMBL" id="OXA53255.1"/>
    </source>
</evidence>